<evidence type="ECO:0000256" key="1">
    <source>
        <dbReference type="SAM" id="MobiDB-lite"/>
    </source>
</evidence>
<accession>A0A8H4RNE5</accession>
<keyword evidence="3" id="KW-1185">Reference proteome</keyword>
<reference evidence="2 3" key="1">
    <citation type="submission" date="2020-03" db="EMBL/GenBank/DDBJ databases">
        <title>Draft Genome Sequence of Cudoniella acicularis.</title>
        <authorList>
            <person name="Buettner E."/>
            <person name="Kellner H."/>
        </authorList>
    </citation>
    <scope>NUCLEOTIDE SEQUENCE [LARGE SCALE GENOMIC DNA]</scope>
    <source>
        <strain evidence="2 3">DSM 108380</strain>
    </source>
</reference>
<dbReference type="Proteomes" id="UP000566819">
    <property type="component" value="Unassembled WGS sequence"/>
</dbReference>
<dbReference type="OrthoDB" id="3521820at2759"/>
<organism evidence="2 3">
    <name type="scientific">Cudoniella acicularis</name>
    <dbReference type="NCBI Taxonomy" id="354080"/>
    <lineage>
        <taxon>Eukaryota</taxon>
        <taxon>Fungi</taxon>
        <taxon>Dikarya</taxon>
        <taxon>Ascomycota</taxon>
        <taxon>Pezizomycotina</taxon>
        <taxon>Leotiomycetes</taxon>
        <taxon>Helotiales</taxon>
        <taxon>Tricladiaceae</taxon>
        <taxon>Cudoniella</taxon>
    </lineage>
</organism>
<feature type="region of interest" description="Disordered" evidence="1">
    <location>
        <begin position="1"/>
        <end position="43"/>
    </location>
</feature>
<proteinExistence type="predicted"/>
<gene>
    <name evidence="2" type="ORF">G7Y89_g5815</name>
</gene>
<name>A0A8H4RNE5_9HELO</name>
<dbReference type="EMBL" id="JAAMPI010000358">
    <property type="protein sequence ID" value="KAF4632313.1"/>
    <property type="molecule type" value="Genomic_DNA"/>
</dbReference>
<comment type="caution">
    <text evidence="2">The sequence shown here is derived from an EMBL/GenBank/DDBJ whole genome shotgun (WGS) entry which is preliminary data.</text>
</comment>
<evidence type="ECO:0000313" key="2">
    <source>
        <dbReference type="EMBL" id="KAF4632313.1"/>
    </source>
</evidence>
<evidence type="ECO:0000313" key="3">
    <source>
        <dbReference type="Proteomes" id="UP000566819"/>
    </source>
</evidence>
<dbReference type="AlphaFoldDB" id="A0A8H4RNE5"/>
<protein>
    <submittedName>
        <fullName evidence="2">Uncharacterized protein</fullName>
    </submittedName>
</protein>
<sequence>MTAPIPQGASVGEGCGETSSGLAVKEGLTNTAPLPKSAGAKRQGAGVGAILTDADTGSGLAVKEGIQNAASSAQSAGAKRQLDKFGAGTAAVISLASPNAATYQKGLTNNVDGGGTSDSAVIGQQVGALEVETGEGAGNIVPSKVGRQLDKVRAGTAAVVFLADPDAAAYQEGLTNNIEEGGTSDSAVVSEQVDALEVEAGEGSGNLVPSKLPAATLL</sequence>